<dbReference type="STRING" id="1533.SAMN05443638_11824"/>
<name>A0A1M4XGE8_9CLOT</name>
<dbReference type="PANTHER" id="PTHR10720:SF0">
    <property type="entry name" value="HEME OXYGENASE"/>
    <property type="match status" value="1"/>
</dbReference>
<proteinExistence type="predicted"/>
<dbReference type="CDD" id="cd19165">
    <property type="entry name" value="HemeO"/>
    <property type="match status" value="1"/>
</dbReference>
<dbReference type="GO" id="GO:0006979">
    <property type="term" value="P:response to oxidative stress"/>
    <property type="evidence" value="ECO:0007669"/>
    <property type="project" value="TreeGrafter"/>
</dbReference>
<evidence type="ECO:0000256" key="4">
    <source>
        <dbReference type="PIRSR" id="PIRSR000343-1"/>
    </source>
</evidence>
<evidence type="ECO:0000313" key="7">
    <source>
        <dbReference type="Proteomes" id="UP000184035"/>
    </source>
</evidence>
<keyword evidence="1 4" id="KW-0349">Heme</keyword>
<reference evidence="6 7" key="1">
    <citation type="submission" date="2016-11" db="EMBL/GenBank/DDBJ databases">
        <authorList>
            <person name="Jaros S."/>
            <person name="Januszkiewicz K."/>
            <person name="Wedrychowicz H."/>
        </authorList>
    </citation>
    <scope>NUCLEOTIDE SEQUENCE [LARGE SCALE GENOMIC DNA]</scope>
    <source>
        <strain evidence="6 7">DSM 2631</strain>
    </source>
</reference>
<dbReference type="GO" id="GO:0006788">
    <property type="term" value="P:heme oxidation"/>
    <property type="evidence" value="ECO:0007669"/>
    <property type="project" value="InterPro"/>
</dbReference>
<evidence type="ECO:0000256" key="1">
    <source>
        <dbReference type="ARBA" id="ARBA00022617"/>
    </source>
</evidence>
<dbReference type="PRINTS" id="PR00088">
    <property type="entry name" value="HAEMOXYGNASE"/>
</dbReference>
<dbReference type="GO" id="GO:0046872">
    <property type="term" value="F:metal ion binding"/>
    <property type="evidence" value="ECO:0007669"/>
    <property type="project" value="UniProtKB-KW"/>
</dbReference>
<keyword evidence="7" id="KW-1185">Reference proteome</keyword>
<dbReference type="AlphaFoldDB" id="A0A1M4XGE8"/>
<dbReference type="InterPro" id="IPR002051">
    <property type="entry name" value="Haem_Oase"/>
</dbReference>
<dbReference type="SUPFAM" id="SSF48613">
    <property type="entry name" value="Heme oxygenase-like"/>
    <property type="match status" value="1"/>
</dbReference>
<keyword evidence="3 5" id="KW-0408">Iron</keyword>
<sequence>MKDEIMKEIRATSETLHDMAEHTGFIKRLLKGDANTKTYGEYIYNLYFVYKAIEDNLEKNKDNKVVEKFAIPKVYRAEEMLKDVKYLLGDDYKNTELLMSTKVFVNRINVVGKEQPELLIAHAYTRYLADLFGGRTIFEIVKKHYNIPDEGLNYYMFPKIDNLRAFVMDYHGKLNEMELCDSLREKFLNEVAISYIYNVSISNELEFIRYGKEDK</sequence>
<feature type="binding site" description="axial binding residue" evidence="5">
    <location>
        <position position="17"/>
    </location>
    <ligand>
        <name>heme b</name>
        <dbReference type="ChEBI" id="CHEBI:60344"/>
    </ligand>
    <ligandPart>
        <name>Fe</name>
        <dbReference type="ChEBI" id="CHEBI:18248"/>
    </ligandPart>
</feature>
<evidence type="ECO:0000256" key="3">
    <source>
        <dbReference type="ARBA" id="ARBA00023004"/>
    </source>
</evidence>
<dbReference type="GO" id="GO:0020037">
    <property type="term" value="F:heme binding"/>
    <property type="evidence" value="ECO:0007669"/>
    <property type="project" value="TreeGrafter"/>
</dbReference>
<dbReference type="RefSeq" id="WP_072896623.1">
    <property type="nucleotide sequence ID" value="NZ_FQVM01000018.1"/>
</dbReference>
<dbReference type="EMBL" id="FQVM01000018">
    <property type="protein sequence ID" value="SHE92569.1"/>
    <property type="molecule type" value="Genomic_DNA"/>
</dbReference>
<accession>A0A1M4XGE8</accession>
<dbReference type="GO" id="GO:0042167">
    <property type="term" value="P:heme catabolic process"/>
    <property type="evidence" value="ECO:0007669"/>
    <property type="project" value="TreeGrafter"/>
</dbReference>
<evidence type="ECO:0000313" key="6">
    <source>
        <dbReference type="EMBL" id="SHE92569.1"/>
    </source>
</evidence>
<evidence type="ECO:0000256" key="2">
    <source>
        <dbReference type="ARBA" id="ARBA00022723"/>
    </source>
</evidence>
<feature type="binding site" evidence="4">
    <location>
        <position position="10"/>
    </location>
    <ligand>
        <name>heme b</name>
        <dbReference type="ChEBI" id="CHEBI:60344"/>
    </ligand>
</feature>
<dbReference type="InterPro" id="IPR016084">
    <property type="entry name" value="Haem_Oase-like_multi-hlx"/>
</dbReference>
<keyword evidence="2 5" id="KW-0479">Metal-binding</keyword>
<protein>
    <submittedName>
        <fullName evidence="6">Heme oxygenase</fullName>
    </submittedName>
</protein>
<organism evidence="6 7">
    <name type="scientific">Clostridium fallax</name>
    <dbReference type="NCBI Taxonomy" id="1533"/>
    <lineage>
        <taxon>Bacteria</taxon>
        <taxon>Bacillati</taxon>
        <taxon>Bacillota</taxon>
        <taxon>Clostridia</taxon>
        <taxon>Eubacteriales</taxon>
        <taxon>Clostridiaceae</taxon>
        <taxon>Clostridium</taxon>
    </lineage>
</organism>
<dbReference type="Pfam" id="PF01126">
    <property type="entry name" value="Heme_oxygenase"/>
    <property type="match status" value="1"/>
</dbReference>
<evidence type="ECO:0000256" key="5">
    <source>
        <dbReference type="PIRSR" id="PIRSR000343-2"/>
    </source>
</evidence>
<dbReference type="InterPro" id="IPR016053">
    <property type="entry name" value="Haem_Oase-like"/>
</dbReference>
<dbReference type="Proteomes" id="UP000184035">
    <property type="component" value="Unassembled WGS sequence"/>
</dbReference>
<dbReference type="OrthoDB" id="5493802at2"/>
<dbReference type="PANTHER" id="PTHR10720">
    <property type="entry name" value="HEME OXYGENASE"/>
    <property type="match status" value="1"/>
</dbReference>
<dbReference type="GO" id="GO:0004392">
    <property type="term" value="F:heme oxygenase (decyclizing) activity"/>
    <property type="evidence" value="ECO:0007669"/>
    <property type="project" value="InterPro"/>
</dbReference>
<gene>
    <name evidence="6" type="ORF">SAMN05443638_11824</name>
</gene>
<dbReference type="PIRSF" id="PIRSF000343">
    <property type="entry name" value="Haem_Oase"/>
    <property type="match status" value="1"/>
</dbReference>
<dbReference type="Gene3D" id="1.20.910.10">
    <property type="entry name" value="Heme oxygenase-like"/>
    <property type="match status" value="1"/>
</dbReference>
<feature type="binding site" evidence="4">
    <location>
        <position position="124"/>
    </location>
    <ligand>
        <name>heme b</name>
        <dbReference type="ChEBI" id="CHEBI:60344"/>
    </ligand>
</feature>